<protein>
    <submittedName>
        <fullName evidence="2">Uncharacterized protein</fullName>
    </submittedName>
</protein>
<dbReference type="RefSeq" id="XP_024676040.1">
    <property type="nucleotide sequence ID" value="XM_024820785.1"/>
</dbReference>
<name>A0A2I2FN18_ASPCN</name>
<dbReference type="AlphaFoldDB" id="A0A2I2FN18"/>
<feature type="transmembrane region" description="Helical" evidence="1">
    <location>
        <begin position="42"/>
        <end position="63"/>
    </location>
</feature>
<dbReference type="OrthoDB" id="10420521at2759"/>
<reference evidence="2 3" key="1">
    <citation type="submission" date="2017-12" db="EMBL/GenBank/DDBJ databases">
        <authorList>
            <consortium name="DOE Joint Genome Institute"/>
            <person name="Haridas S."/>
            <person name="Kjaerbolling I."/>
            <person name="Vesth T.C."/>
            <person name="Frisvad J.C."/>
            <person name="Nybo J.L."/>
            <person name="Theobald S."/>
            <person name="Kuo A."/>
            <person name="Bowyer P."/>
            <person name="Matsuda Y."/>
            <person name="Mondo S."/>
            <person name="Lyhne E.K."/>
            <person name="Kogle M.E."/>
            <person name="Clum A."/>
            <person name="Lipzen A."/>
            <person name="Salamov A."/>
            <person name="Ngan C.Y."/>
            <person name="Daum C."/>
            <person name="Chiniquy J."/>
            <person name="Barry K."/>
            <person name="LaButti K."/>
            <person name="Simmons B.A."/>
            <person name="Magnuson J.K."/>
            <person name="Mortensen U.H."/>
            <person name="Larsen T.O."/>
            <person name="Grigoriev I.V."/>
            <person name="Baker S.E."/>
            <person name="Andersen M.R."/>
            <person name="Nordberg H.P."/>
            <person name="Cantor M.N."/>
            <person name="Hua S.X."/>
        </authorList>
    </citation>
    <scope>NUCLEOTIDE SEQUENCE [LARGE SCALE GENOMIC DNA]</scope>
    <source>
        <strain evidence="2 3">CBS 102.13</strain>
    </source>
</reference>
<evidence type="ECO:0000313" key="2">
    <source>
        <dbReference type="EMBL" id="PLB42028.1"/>
    </source>
</evidence>
<feature type="transmembrane region" description="Helical" evidence="1">
    <location>
        <begin position="70"/>
        <end position="96"/>
    </location>
</feature>
<keyword evidence="1" id="KW-0812">Transmembrane</keyword>
<keyword evidence="3" id="KW-1185">Reference proteome</keyword>
<dbReference type="GeneID" id="36527945"/>
<proteinExistence type="predicted"/>
<evidence type="ECO:0000256" key="1">
    <source>
        <dbReference type="SAM" id="Phobius"/>
    </source>
</evidence>
<evidence type="ECO:0000313" key="3">
    <source>
        <dbReference type="Proteomes" id="UP000234585"/>
    </source>
</evidence>
<keyword evidence="1" id="KW-0472">Membrane</keyword>
<gene>
    <name evidence="2" type="ORF">BDW47DRAFT_99005</name>
</gene>
<sequence length="197" mass="22320">MPVCLSVWFVGSGLNPGLPASRQPHSRSPASALSLMRGDDEVICLCFLFPSGGCPVCPAGLFFHFPFEIFIGLFYLFCAFLCHLMCSSFCPILDIICQSNYGLSWCDIFFLGGATRLSYEFSQVRKWTSSPYLPPPWTSVPSVDQQWETNQPESWIAGVTCSWQIPRKTPESFYFFFLVGTAERGRQKWRRDLRLAP</sequence>
<keyword evidence="1" id="KW-1133">Transmembrane helix</keyword>
<accession>A0A2I2FN18</accession>
<organism evidence="2 3">
    <name type="scientific">Aspergillus candidus</name>
    <dbReference type="NCBI Taxonomy" id="41067"/>
    <lineage>
        <taxon>Eukaryota</taxon>
        <taxon>Fungi</taxon>
        <taxon>Dikarya</taxon>
        <taxon>Ascomycota</taxon>
        <taxon>Pezizomycotina</taxon>
        <taxon>Eurotiomycetes</taxon>
        <taxon>Eurotiomycetidae</taxon>
        <taxon>Eurotiales</taxon>
        <taxon>Aspergillaceae</taxon>
        <taxon>Aspergillus</taxon>
        <taxon>Aspergillus subgen. Circumdati</taxon>
    </lineage>
</organism>
<dbReference type="Proteomes" id="UP000234585">
    <property type="component" value="Unassembled WGS sequence"/>
</dbReference>
<dbReference type="EMBL" id="KZ559119">
    <property type="protein sequence ID" value="PLB42028.1"/>
    <property type="molecule type" value="Genomic_DNA"/>
</dbReference>